<name>A0A2T5PJ28_ECTOL</name>
<dbReference type="InterPro" id="IPR011004">
    <property type="entry name" value="Trimer_LpxA-like_sf"/>
</dbReference>
<evidence type="ECO:0000313" key="3">
    <source>
        <dbReference type="Proteomes" id="UP000244052"/>
    </source>
</evidence>
<evidence type="ECO:0000256" key="1">
    <source>
        <dbReference type="ARBA" id="ARBA00007274"/>
    </source>
</evidence>
<dbReference type="GO" id="GO:0016740">
    <property type="term" value="F:transferase activity"/>
    <property type="evidence" value="ECO:0007669"/>
    <property type="project" value="UniProtKB-KW"/>
</dbReference>
<dbReference type="EMBL" id="QASO01000108">
    <property type="protein sequence ID" value="PTU77743.1"/>
    <property type="molecule type" value="Genomic_DNA"/>
</dbReference>
<accession>A0A2T5PJ28</accession>
<comment type="similarity">
    <text evidence="1">Belongs to the transferase hexapeptide repeat family.</text>
</comment>
<dbReference type="PANTHER" id="PTHR43300:SF11">
    <property type="entry name" value="ACETYLTRANSFERASE RV3034C-RELATED"/>
    <property type="match status" value="1"/>
</dbReference>
<organism evidence="2 3">
    <name type="scientific">Ectopseudomonas oleovorans</name>
    <name type="common">Pseudomonas oleovorans</name>
    <dbReference type="NCBI Taxonomy" id="301"/>
    <lineage>
        <taxon>Bacteria</taxon>
        <taxon>Pseudomonadati</taxon>
        <taxon>Pseudomonadota</taxon>
        <taxon>Gammaproteobacteria</taxon>
        <taxon>Pseudomonadales</taxon>
        <taxon>Pseudomonadaceae</taxon>
        <taxon>Ectopseudomonas</taxon>
    </lineage>
</organism>
<dbReference type="InterPro" id="IPR050179">
    <property type="entry name" value="Trans_hexapeptide_repeat"/>
</dbReference>
<sequence length="182" mass="20312">MRFRQRYPQYQIGLGSYGLPLVHDWDEGSTLKIGNFCSIADNVQIFLGGHHRIDWVSCYPFPAYLPEAAHITEYGGTRGDVIIGSDVWLCANCTILSGVTVGHGAVVASGAVVSRDVPPYSVVAGNPARHVRWRFDEKTRNELLDSAWWNWPEAEIRQTVEKLCSSDIQGFLAYARSRPVSE</sequence>
<reference evidence="2 3" key="1">
    <citation type="submission" date="2018-04" db="EMBL/GenBank/DDBJ databases">
        <title>Pseudomonas sp. nov., isolated from mangrove soil.</title>
        <authorList>
            <person name="Chen C."/>
        </authorList>
    </citation>
    <scope>NUCLEOTIDE SEQUENCE [LARGE SCALE GENOMIC DNA]</scope>
    <source>
        <strain evidence="2 3">JCM 14246</strain>
    </source>
</reference>
<gene>
    <name evidence="2" type="ORF">DBO86_17885</name>
</gene>
<protein>
    <submittedName>
        <fullName evidence="2">Acetyltransferase</fullName>
    </submittedName>
</protein>
<dbReference type="AlphaFoldDB" id="A0A2T5PJ28"/>
<keyword evidence="2" id="KW-0808">Transferase</keyword>
<keyword evidence="3" id="KW-1185">Reference proteome</keyword>
<dbReference type="PANTHER" id="PTHR43300">
    <property type="entry name" value="ACETYLTRANSFERASE"/>
    <property type="match status" value="1"/>
</dbReference>
<dbReference type="Pfam" id="PF00132">
    <property type="entry name" value="Hexapep"/>
    <property type="match status" value="1"/>
</dbReference>
<dbReference type="Gene3D" id="2.160.10.10">
    <property type="entry name" value="Hexapeptide repeat proteins"/>
    <property type="match status" value="1"/>
</dbReference>
<proteinExistence type="inferred from homology"/>
<comment type="caution">
    <text evidence="2">The sequence shown here is derived from an EMBL/GenBank/DDBJ whole genome shotgun (WGS) entry which is preliminary data.</text>
</comment>
<dbReference type="SUPFAM" id="SSF51161">
    <property type="entry name" value="Trimeric LpxA-like enzymes"/>
    <property type="match status" value="1"/>
</dbReference>
<evidence type="ECO:0000313" key="2">
    <source>
        <dbReference type="EMBL" id="PTU77743.1"/>
    </source>
</evidence>
<dbReference type="CDD" id="cd03349">
    <property type="entry name" value="LbH_XAT"/>
    <property type="match status" value="1"/>
</dbReference>
<dbReference type="Proteomes" id="UP000244052">
    <property type="component" value="Unassembled WGS sequence"/>
</dbReference>
<dbReference type="InterPro" id="IPR001451">
    <property type="entry name" value="Hexapep"/>
</dbReference>